<dbReference type="Pfam" id="PF24842">
    <property type="entry name" value="UFD1_N2"/>
    <property type="match status" value="1"/>
</dbReference>
<dbReference type="InterPro" id="IPR055418">
    <property type="entry name" value="UFD1_N2"/>
</dbReference>
<dbReference type="PANTHER" id="PTHR12555">
    <property type="entry name" value="UBIQUITIN FUSION DEGRADATON PROTEIN 1"/>
    <property type="match status" value="1"/>
</dbReference>
<proteinExistence type="predicted"/>
<dbReference type="AlphaFoldDB" id="A0A7J8JG26"/>
<evidence type="ECO:0000313" key="2">
    <source>
        <dbReference type="EMBL" id="KAF6495807.1"/>
    </source>
</evidence>
<gene>
    <name evidence="2" type="ORF">HJG63_010173</name>
</gene>
<evidence type="ECO:0000313" key="3">
    <source>
        <dbReference type="Proteomes" id="UP000593571"/>
    </source>
</evidence>
<dbReference type="Gene3D" id="3.10.330.10">
    <property type="match status" value="1"/>
</dbReference>
<dbReference type="Proteomes" id="UP000593571">
    <property type="component" value="Unassembled WGS sequence"/>
</dbReference>
<reference evidence="2 3" key="1">
    <citation type="journal article" date="2020" name="Nature">
        <title>Six reference-quality genomes reveal evolution of bat adaptations.</title>
        <authorList>
            <person name="Jebb D."/>
            <person name="Huang Z."/>
            <person name="Pippel M."/>
            <person name="Hughes G.M."/>
            <person name="Lavrichenko K."/>
            <person name="Devanna P."/>
            <person name="Winkler S."/>
            <person name="Jermiin L.S."/>
            <person name="Skirmuntt E.C."/>
            <person name="Katzourakis A."/>
            <person name="Burkitt-Gray L."/>
            <person name="Ray D.A."/>
            <person name="Sullivan K.A.M."/>
            <person name="Roscito J.G."/>
            <person name="Kirilenko B.M."/>
            <person name="Davalos L.M."/>
            <person name="Corthals A.P."/>
            <person name="Power M.L."/>
            <person name="Jones G."/>
            <person name="Ransome R.D."/>
            <person name="Dechmann D.K.N."/>
            <person name="Locatelli A.G."/>
            <person name="Puechmaille S.J."/>
            <person name="Fedrigo O."/>
            <person name="Jarvis E.D."/>
            <person name="Hiller M."/>
            <person name="Vernes S.C."/>
            <person name="Myers E.W."/>
            <person name="Teeling E.C."/>
        </authorList>
    </citation>
    <scope>NUCLEOTIDE SEQUENCE [LARGE SCALE GENOMIC DNA]</scope>
    <source>
        <strain evidence="2">MRouAeg1</strain>
        <tissue evidence="2">Muscle</tissue>
    </source>
</reference>
<dbReference type="GO" id="GO:0031593">
    <property type="term" value="F:polyubiquitin modification-dependent protein binding"/>
    <property type="evidence" value="ECO:0007669"/>
    <property type="project" value="TreeGrafter"/>
</dbReference>
<comment type="caution">
    <text evidence="2">The sequence shown here is derived from an EMBL/GenBank/DDBJ whole genome shotgun (WGS) entry which is preliminary data.</text>
</comment>
<evidence type="ECO:0000259" key="1">
    <source>
        <dbReference type="Pfam" id="PF24842"/>
    </source>
</evidence>
<dbReference type="EMBL" id="JACASE010000002">
    <property type="protein sequence ID" value="KAF6495807.1"/>
    <property type="molecule type" value="Genomic_DNA"/>
</dbReference>
<dbReference type="InterPro" id="IPR004854">
    <property type="entry name" value="Ufd1-like"/>
</dbReference>
<dbReference type="GO" id="GO:0034098">
    <property type="term" value="C:VCP-NPL4-UFD1 AAA ATPase complex"/>
    <property type="evidence" value="ECO:0007669"/>
    <property type="project" value="TreeGrafter"/>
</dbReference>
<organism evidence="2 3">
    <name type="scientific">Rousettus aegyptiacus</name>
    <name type="common">Egyptian fruit bat</name>
    <name type="synonym">Pteropus aegyptiacus</name>
    <dbReference type="NCBI Taxonomy" id="9407"/>
    <lineage>
        <taxon>Eukaryota</taxon>
        <taxon>Metazoa</taxon>
        <taxon>Chordata</taxon>
        <taxon>Craniata</taxon>
        <taxon>Vertebrata</taxon>
        <taxon>Euteleostomi</taxon>
        <taxon>Mammalia</taxon>
        <taxon>Eutheria</taxon>
        <taxon>Laurasiatheria</taxon>
        <taxon>Chiroptera</taxon>
        <taxon>Yinpterochiroptera</taxon>
        <taxon>Pteropodoidea</taxon>
        <taxon>Pteropodidae</taxon>
        <taxon>Rousettinae</taxon>
        <taxon>Rousettus</taxon>
    </lineage>
</organism>
<name>A0A7J8JG26_ROUAE</name>
<keyword evidence="3" id="KW-1185">Reference proteome</keyword>
<accession>A0A7J8JG26</accession>
<sequence length="154" mass="17381">MIAINYNKIYELQVMETKPDKAVSITECDMNVEFDAPLGYKEPERQVQHEESTEGKTDHSVYAGELGFPAFSSSGNRLDGKNKGVELSASPIKPGDIKRRIPNYEFKLCKITFIRNSCPLVKKFEDDEAGGRFITFSREGQSLNKKGRKPNLDD</sequence>
<dbReference type="GO" id="GO:0036503">
    <property type="term" value="P:ERAD pathway"/>
    <property type="evidence" value="ECO:0007669"/>
    <property type="project" value="TreeGrafter"/>
</dbReference>
<dbReference type="PANTHER" id="PTHR12555:SF13">
    <property type="entry name" value="UBIQUITIN RECOGNITION FACTOR IN ER-ASSOCIATED DEGRADATION PROTEIN 1"/>
    <property type="match status" value="1"/>
</dbReference>
<feature type="domain" description="Ubiquitin fusion degradation protein UFD1 N-terminal subdomain 2" evidence="1">
    <location>
        <begin position="1"/>
        <end position="37"/>
    </location>
</feature>
<protein>
    <recommendedName>
        <fullName evidence="1">Ubiquitin fusion degradation protein UFD1 N-terminal subdomain 2 domain-containing protein</fullName>
    </recommendedName>
</protein>
<dbReference type="GO" id="GO:0006511">
    <property type="term" value="P:ubiquitin-dependent protein catabolic process"/>
    <property type="evidence" value="ECO:0007669"/>
    <property type="project" value="InterPro"/>
</dbReference>